<evidence type="ECO:0000313" key="1">
    <source>
        <dbReference type="EMBL" id="MPV87998.1"/>
    </source>
</evidence>
<dbReference type="SUPFAM" id="SSF53474">
    <property type="entry name" value="alpha/beta-Hydrolases"/>
    <property type="match status" value="1"/>
</dbReference>
<dbReference type="AlphaFoldDB" id="A0A7J9UTR6"/>
<reference evidence="1 2" key="1">
    <citation type="submission" date="2019-10" db="EMBL/GenBank/DDBJ databases">
        <title>Georgenia wutianyii sp. nov. and Georgenia yuyongxinii sp. nov. isolated from plateau pika (Ochotona curzoniae) in the Qinghai-Tibet plateau of China.</title>
        <authorList>
            <person name="Tian Z."/>
        </authorList>
    </citation>
    <scope>NUCLEOTIDE SEQUENCE [LARGE SCALE GENOMIC DNA]</scope>
    <source>
        <strain evidence="1 2">JCM 15130</strain>
    </source>
</reference>
<dbReference type="EMBL" id="WHPD01001075">
    <property type="protein sequence ID" value="MPV87998.1"/>
    <property type="molecule type" value="Genomic_DNA"/>
</dbReference>
<proteinExistence type="predicted"/>
<dbReference type="Gene3D" id="3.40.50.1820">
    <property type="entry name" value="alpha/beta hydrolase"/>
    <property type="match status" value="1"/>
</dbReference>
<dbReference type="InterPro" id="IPR029058">
    <property type="entry name" value="AB_hydrolase_fold"/>
</dbReference>
<keyword evidence="2" id="KW-1185">Reference proteome</keyword>
<evidence type="ECO:0008006" key="3">
    <source>
        <dbReference type="Google" id="ProtNLM"/>
    </source>
</evidence>
<dbReference type="Proteomes" id="UP000429644">
    <property type="component" value="Unassembled WGS sequence"/>
</dbReference>
<name>A0A7J9UTR6_9MICO</name>
<evidence type="ECO:0000313" key="2">
    <source>
        <dbReference type="Proteomes" id="UP000429644"/>
    </source>
</evidence>
<organism evidence="1 2">
    <name type="scientific">Georgenia ruanii</name>
    <dbReference type="NCBI Taxonomy" id="348442"/>
    <lineage>
        <taxon>Bacteria</taxon>
        <taxon>Bacillati</taxon>
        <taxon>Actinomycetota</taxon>
        <taxon>Actinomycetes</taxon>
        <taxon>Micrococcales</taxon>
        <taxon>Bogoriellaceae</taxon>
        <taxon>Georgenia</taxon>
    </lineage>
</organism>
<accession>A0A7J9UTR6</accession>
<comment type="caution">
    <text evidence="1">The sequence shown here is derived from an EMBL/GenBank/DDBJ whole genome shotgun (WGS) entry which is preliminary data.</text>
</comment>
<protein>
    <recommendedName>
        <fullName evidence="3">Alpha/beta hydrolase</fullName>
    </recommendedName>
</protein>
<gene>
    <name evidence="1" type="ORF">GB882_04910</name>
</gene>
<sequence length="461" mass="47907">MVTGGVAVAVDADELGALGARLLRAADLAQAAVEQAHGVSTLGYFVPLVPSAGALVARLAAVLTGALSLPALGERIRALAADLEVQRQWYEEAEERAVRGFRPPLWRYAVHLLGPPKLRGLVTGLDAAAVLGHAGAATSRMRDPRLLDAVVAQQHARSLAGRMQWARPESVMGGLFLGREWVDVRRMTPVERTALSLVGTHEQASWVARGGRVRAGLTVATTVGHPVAAPPVTPGQALGRIGALEERIRARGTGAVEVLRTTTPGGARHWTVVVPGTQEQWAGGRNPMDNGTNLRAMAGVGSDMEIGVAAAMRQAGIAPGEPVAMAVHSQGGLVAARLVADPVFRARFRVTSVLTAGSPIAGIALPPTVDVLSLEDVNDPTVGLDGAANAPDAHHVTVAVNSGEPARAGEPHHAARYAAAADLLAELDDDGVQAWLARNRAAMGTTVPGARTDSFVFEISR</sequence>